<evidence type="ECO:0000256" key="3">
    <source>
        <dbReference type="ARBA" id="ARBA00029440"/>
    </source>
</evidence>
<evidence type="ECO:0000256" key="1">
    <source>
        <dbReference type="ARBA" id="ARBA00007964"/>
    </source>
</evidence>
<dbReference type="Gene3D" id="1.10.3660.10">
    <property type="entry name" value="6-phosphogluconate dehydrogenase C-terminal like domain"/>
    <property type="match status" value="1"/>
</dbReference>
<keyword evidence="4" id="KW-0175">Coiled coil</keyword>
<name>A0A923E7Z3_CLOTT</name>
<gene>
    <name evidence="6" type="ORF">HGG79_01105</name>
</gene>
<dbReference type="RefSeq" id="WP_051593354.1">
    <property type="nucleotide sequence ID" value="NZ_JAAZWO010000001.1"/>
</dbReference>
<dbReference type="Pfam" id="PF02153">
    <property type="entry name" value="PDH_N"/>
    <property type="match status" value="1"/>
</dbReference>
<evidence type="ECO:0000313" key="7">
    <source>
        <dbReference type="Proteomes" id="UP000563151"/>
    </source>
</evidence>
<dbReference type="PROSITE" id="PS51176">
    <property type="entry name" value="PDH_ADH"/>
    <property type="match status" value="1"/>
</dbReference>
<dbReference type="InterPro" id="IPR036291">
    <property type="entry name" value="NAD(P)-bd_dom_sf"/>
</dbReference>
<dbReference type="SUPFAM" id="SSF48179">
    <property type="entry name" value="6-phosphogluconate dehydrogenase C-terminal domain-like"/>
    <property type="match status" value="1"/>
</dbReference>
<dbReference type="SUPFAM" id="SSF51735">
    <property type="entry name" value="NAD(P)-binding Rossmann-fold domains"/>
    <property type="match status" value="1"/>
</dbReference>
<dbReference type="InterPro" id="IPR046826">
    <property type="entry name" value="PDH_N"/>
</dbReference>
<dbReference type="GO" id="GO:0006571">
    <property type="term" value="P:tyrosine biosynthetic process"/>
    <property type="evidence" value="ECO:0007669"/>
    <property type="project" value="InterPro"/>
</dbReference>
<organism evidence="6 7">
    <name type="scientific">Clostridium tetanomorphum</name>
    <dbReference type="NCBI Taxonomy" id="1553"/>
    <lineage>
        <taxon>Bacteria</taxon>
        <taxon>Bacillati</taxon>
        <taxon>Bacillota</taxon>
        <taxon>Clostridia</taxon>
        <taxon>Eubacteriales</taxon>
        <taxon>Clostridiaceae</taxon>
        <taxon>Clostridium</taxon>
    </lineage>
</organism>
<proteinExistence type="inferred from homology"/>
<dbReference type="Pfam" id="PF20463">
    <property type="entry name" value="PDH_C"/>
    <property type="match status" value="1"/>
</dbReference>
<dbReference type="GO" id="GO:0004665">
    <property type="term" value="F:prephenate dehydrogenase (NADP+) activity"/>
    <property type="evidence" value="ECO:0007669"/>
    <property type="project" value="InterPro"/>
</dbReference>
<evidence type="ECO:0000256" key="2">
    <source>
        <dbReference type="ARBA" id="ARBA00023002"/>
    </source>
</evidence>
<accession>A0A923E7Z3</accession>
<dbReference type="InterPro" id="IPR046825">
    <property type="entry name" value="PDH_C"/>
</dbReference>
<comment type="caution">
    <text evidence="6">The sequence shown here is derived from an EMBL/GenBank/DDBJ whole genome shotgun (WGS) entry which is preliminary data.</text>
</comment>
<comment type="pathway">
    <text evidence="3">Amino-acid biosynthesis.</text>
</comment>
<dbReference type="EMBL" id="JAAZWO010000001">
    <property type="protein sequence ID" value="MBC2396376.1"/>
    <property type="molecule type" value="Genomic_DNA"/>
</dbReference>
<dbReference type="PANTHER" id="PTHR21363:SF0">
    <property type="entry name" value="PREPHENATE DEHYDROGENASE [NADP(+)]"/>
    <property type="match status" value="1"/>
</dbReference>
<sequence length="288" mass="32255">MKEDDFNINRFNITIVGLGLVGGSYAMALGKLKPKSIWAVDIDNKALRTAEELNIIDKGYTDGKIPLNNSDLVIICLYPALVKKFIEDNINNFKAGAIITDVTGIKTGVIEEINNLLPKNVDFVFGHPMAGREKKGLEYASAEVFKGANYIITPNRRNKEKSIKIIETIAKEVGFKSVTKISPEIHDNAIAFTSQLPHVIAVALINSDNLGINTGLFIGDSYKELTRIAQINGDLWTELFIGNKENLVKHIEIFEKNIKVLKKAIINEEREILQKEFDESSRRRREIS</sequence>
<dbReference type="FunFam" id="3.40.50.720:FF:000208">
    <property type="entry name" value="Prephenate dehydrogenase"/>
    <property type="match status" value="1"/>
</dbReference>
<dbReference type="AlphaFoldDB" id="A0A923E7Z3"/>
<dbReference type="InterPro" id="IPR050812">
    <property type="entry name" value="Preph/Arog_dehydrog"/>
</dbReference>
<keyword evidence="2" id="KW-0560">Oxidoreductase</keyword>
<evidence type="ECO:0000256" key="4">
    <source>
        <dbReference type="SAM" id="Coils"/>
    </source>
</evidence>
<feature type="coiled-coil region" evidence="4">
    <location>
        <begin position="244"/>
        <end position="271"/>
    </location>
</feature>
<reference evidence="6 7" key="1">
    <citation type="submission" date="2020-04" db="EMBL/GenBank/DDBJ databases">
        <title>Genomic insights into acetone-butanol-ethanol (ABE) fermentation by sequencing solventogenic clostridia strains.</title>
        <authorList>
            <person name="Brown S."/>
        </authorList>
    </citation>
    <scope>NUCLEOTIDE SEQUENCE [LARGE SCALE GENOMIC DNA]</scope>
    <source>
        <strain evidence="6 7">DJ011</strain>
    </source>
</reference>
<dbReference type="PANTHER" id="PTHR21363">
    <property type="entry name" value="PREPHENATE DEHYDROGENASE"/>
    <property type="match status" value="1"/>
</dbReference>
<dbReference type="GO" id="GO:0008977">
    <property type="term" value="F:prephenate dehydrogenase (NAD+) activity"/>
    <property type="evidence" value="ECO:0007669"/>
    <property type="project" value="InterPro"/>
</dbReference>
<feature type="domain" description="Prephenate/arogenate dehydrogenase" evidence="5">
    <location>
        <begin position="11"/>
        <end position="288"/>
    </location>
</feature>
<evidence type="ECO:0000313" key="6">
    <source>
        <dbReference type="EMBL" id="MBC2396376.1"/>
    </source>
</evidence>
<dbReference type="GO" id="GO:0070403">
    <property type="term" value="F:NAD+ binding"/>
    <property type="evidence" value="ECO:0007669"/>
    <property type="project" value="InterPro"/>
</dbReference>
<dbReference type="Proteomes" id="UP000563151">
    <property type="component" value="Unassembled WGS sequence"/>
</dbReference>
<protein>
    <submittedName>
        <fullName evidence="6">Prephenate dehydrogenase</fullName>
    </submittedName>
</protein>
<keyword evidence="7" id="KW-1185">Reference proteome</keyword>
<comment type="similarity">
    <text evidence="1">Belongs to the prephenate/arogenate dehydrogenase family.</text>
</comment>
<evidence type="ECO:0000259" key="5">
    <source>
        <dbReference type="PROSITE" id="PS51176"/>
    </source>
</evidence>
<dbReference type="InterPro" id="IPR003099">
    <property type="entry name" value="Prephen_DH"/>
</dbReference>
<dbReference type="InterPro" id="IPR008927">
    <property type="entry name" value="6-PGluconate_DH-like_C_sf"/>
</dbReference>
<dbReference type="Gene3D" id="3.40.50.720">
    <property type="entry name" value="NAD(P)-binding Rossmann-like Domain"/>
    <property type="match status" value="1"/>
</dbReference>